<dbReference type="InterPro" id="IPR010982">
    <property type="entry name" value="Lambda_DNA-bd_dom_sf"/>
</dbReference>
<evidence type="ECO:0000313" key="3">
    <source>
        <dbReference type="Proteomes" id="UP000198727"/>
    </source>
</evidence>
<evidence type="ECO:0000313" key="2">
    <source>
        <dbReference type="EMBL" id="SFQ54164.1"/>
    </source>
</evidence>
<dbReference type="STRING" id="587909.SAMN05421810_10942"/>
<dbReference type="Gene3D" id="1.10.260.40">
    <property type="entry name" value="lambda repressor-like DNA-binding domains"/>
    <property type="match status" value="1"/>
</dbReference>
<dbReference type="PROSITE" id="PS50943">
    <property type="entry name" value="HTH_CROC1"/>
    <property type="match status" value="1"/>
</dbReference>
<dbReference type="CDD" id="cd00093">
    <property type="entry name" value="HTH_XRE"/>
    <property type="match status" value="1"/>
</dbReference>
<sequence length="157" mass="17406">MSGFSTKAFRQLLLARYPPERDGTDEPRVSFRELSRAIRDECDVSISSTYLNDLYRGTKANPSAAHLVALARFFGVSVDSLTDYAATREATRQRRGVEQLAEVFRGFPEVEAVLLRGGPLTSAQQEAVMRVLYEQVAQVLDSEGTGDEGGRQTWGDE</sequence>
<keyword evidence="3" id="KW-1185">Reference proteome</keyword>
<dbReference type="EMBL" id="FOWW01000009">
    <property type="protein sequence ID" value="SFQ54164.1"/>
    <property type="molecule type" value="Genomic_DNA"/>
</dbReference>
<organism evidence="2 3">
    <name type="scientific">Amycolatopsis arida</name>
    <dbReference type="NCBI Taxonomy" id="587909"/>
    <lineage>
        <taxon>Bacteria</taxon>
        <taxon>Bacillati</taxon>
        <taxon>Actinomycetota</taxon>
        <taxon>Actinomycetes</taxon>
        <taxon>Pseudonocardiales</taxon>
        <taxon>Pseudonocardiaceae</taxon>
        <taxon>Amycolatopsis</taxon>
    </lineage>
</organism>
<dbReference type="InterPro" id="IPR001387">
    <property type="entry name" value="Cro/C1-type_HTH"/>
</dbReference>
<name>A0A1I5ZCI3_9PSEU</name>
<dbReference type="OrthoDB" id="2679623at2"/>
<dbReference type="GO" id="GO:0003677">
    <property type="term" value="F:DNA binding"/>
    <property type="evidence" value="ECO:0007669"/>
    <property type="project" value="InterPro"/>
</dbReference>
<protein>
    <recommendedName>
        <fullName evidence="1">HTH cro/C1-type domain-containing protein</fullName>
    </recommendedName>
</protein>
<accession>A0A1I5ZCI3</accession>
<feature type="domain" description="HTH cro/C1-type" evidence="1">
    <location>
        <begin position="46"/>
        <end position="81"/>
    </location>
</feature>
<dbReference type="AlphaFoldDB" id="A0A1I5ZCI3"/>
<reference evidence="3" key="1">
    <citation type="submission" date="2016-10" db="EMBL/GenBank/DDBJ databases">
        <authorList>
            <person name="Varghese N."/>
            <person name="Submissions S."/>
        </authorList>
    </citation>
    <scope>NUCLEOTIDE SEQUENCE [LARGE SCALE GENOMIC DNA]</scope>
    <source>
        <strain evidence="3">CGMCC 4.5579</strain>
    </source>
</reference>
<gene>
    <name evidence="2" type="ORF">SAMN05421810_10942</name>
</gene>
<evidence type="ECO:0000259" key="1">
    <source>
        <dbReference type="PROSITE" id="PS50943"/>
    </source>
</evidence>
<dbReference type="SUPFAM" id="SSF47413">
    <property type="entry name" value="lambda repressor-like DNA-binding domains"/>
    <property type="match status" value="1"/>
</dbReference>
<dbReference type="RefSeq" id="WP_134046315.1">
    <property type="nucleotide sequence ID" value="NZ_FOWW01000009.1"/>
</dbReference>
<dbReference type="Proteomes" id="UP000198727">
    <property type="component" value="Unassembled WGS sequence"/>
</dbReference>
<proteinExistence type="predicted"/>